<dbReference type="GO" id="GO:0030674">
    <property type="term" value="F:protein-macromolecule adaptor activity"/>
    <property type="evidence" value="ECO:0007669"/>
    <property type="project" value="TreeGrafter"/>
</dbReference>
<accession>A0AAV0TJ68</accession>
<evidence type="ECO:0000259" key="4">
    <source>
        <dbReference type="Pfam" id="PF04111"/>
    </source>
</evidence>
<keyword evidence="2" id="KW-0175">Coiled coil</keyword>
<feature type="domain" description="Atg6/beclin coiled-coil" evidence="5">
    <location>
        <begin position="257"/>
        <end position="398"/>
    </location>
</feature>
<evidence type="ECO:0000259" key="5">
    <source>
        <dbReference type="Pfam" id="PF17675"/>
    </source>
</evidence>
<dbReference type="InterPro" id="IPR041691">
    <property type="entry name" value="Atg6/beclin_CC"/>
</dbReference>
<evidence type="ECO:0000256" key="2">
    <source>
        <dbReference type="SAM" id="Coils"/>
    </source>
</evidence>
<evidence type="ECO:0000256" key="1">
    <source>
        <dbReference type="ARBA" id="ARBA00005965"/>
    </source>
</evidence>
<feature type="compositionally biased region" description="Acidic residues" evidence="3">
    <location>
        <begin position="68"/>
        <end position="78"/>
    </location>
</feature>
<dbReference type="GO" id="GO:0034272">
    <property type="term" value="C:phosphatidylinositol 3-kinase complex, class III, type II"/>
    <property type="evidence" value="ECO:0007669"/>
    <property type="project" value="TreeGrafter"/>
</dbReference>
<comment type="caution">
    <text evidence="6">The sequence shown here is derived from an EMBL/GenBank/DDBJ whole genome shotgun (WGS) entry which is preliminary data.</text>
</comment>
<comment type="similarity">
    <text evidence="1">Belongs to the beclin family.</text>
</comment>
<sequence length="569" mass="64727">MEGKSLFTCHQCGALLKFQYSPVSIEEKIMRLRPVAYEHPVDPGEQRFSKGEEEDQGARLTEGTDAGETTDADEEEEAAAPAQTVRSSLSQQQQQQQKTSAVVPEIVWERQHLDISEESGAWMPAEFDLMNGIAAFTSCNRGDIGQSIADVVPARLLNKSHLWMSDWEIDLSLPQCDREGWVYAASYAAFGAIEGLVASEKEVANENEHSGPAARTDACPQVRQRRLIRKRRIDGSDLCWFQELLDCSTVLLKKRLPTCHDCEAKVVSRFTQALHELEKDHTQYEGFMAQFVDEERASGRTFCDDVDYDDDSDEWRADPELRALEEEERQLKAELEAIEDETAQVAAKRRELWSTGMDLEHLVHGTFAEGAFLQHLLGLSRDERQSVGVFAVHASDMLRRLQRYNVCNDVFHIWHDGLFGTINGLRLGRLPSKPVEWVEINAAMGQAVLLLATIADRADFEFSRNRLVPRGSYSRVVNMYGKEYSLYSDGGMFRRRGFNQAMILFLECVEDAGRRAMKEEPSLKFPYKVERGKIGGLPISLGNDEQWTRALKYMLTHLKWLLAWISKRY</sequence>
<feature type="coiled-coil region" evidence="2">
    <location>
        <begin position="321"/>
        <end position="351"/>
    </location>
</feature>
<proteinExistence type="inferred from homology"/>
<feature type="region of interest" description="Disordered" evidence="3">
    <location>
        <begin position="40"/>
        <end position="100"/>
    </location>
</feature>
<dbReference type="InterPro" id="IPR038274">
    <property type="entry name" value="Atg6/Beclin_C_sf"/>
</dbReference>
<dbReference type="InterPro" id="IPR040455">
    <property type="entry name" value="Atg6_BARA"/>
</dbReference>
<evidence type="ECO:0000256" key="3">
    <source>
        <dbReference type="SAM" id="MobiDB-lite"/>
    </source>
</evidence>
<evidence type="ECO:0000313" key="6">
    <source>
        <dbReference type="EMBL" id="CAI5720687.1"/>
    </source>
</evidence>
<dbReference type="GO" id="GO:0000423">
    <property type="term" value="P:mitophagy"/>
    <property type="evidence" value="ECO:0007669"/>
    <property type="project" value="TreeGrafter"/>
</dbReference>
<feature type="domain" description="Atg6 BARA" evidence="4">
    <location>
        <begin position="401"/>
        <end position="567"/>
    </location>
</feature>
<evidence type="ECO:0000313" key="7">
    <source>
        <dbReference type="Proteomes" id="UP001162031"/>
    </source>
</evidence>
<dbReference type="AlphaFoldDB" id="A0AAV0TJ68"/>
<dbReference type="Pfam" id="PF04111">
    <property type="entry name" value="APG6"/>
    <property type="match status" value="1"/>
</dbReference>
<dbReference type="GO" id="GO:0000407">
    <property type="term" value="C:phagophore assembly site"/>
    <property type="evidence" value="ECO:0007669"/>
    <property type="project" value="TreeGrafter"/>
</dbReference>
<dbReference type="Pfam" id="PF17675">
    <property type="entry name" value="APG6_N"/>
    <property type="match status" value="1"/>
</dbReference>
<dbReference type="Gene3D" id="1.10.418.40">
    <property type="entry name" value="Autophagy protein 6/Beclin 1"/>
    <property type="match status" value="1"/>
</dbReference>
<dbReference type="GO" id="GO:0034271">
    <property type="term" value="C:phosphatidylinositol 3-kinase complex, class III, type I"/>
    <property type="evidence" value="ECO:0007669"/>
    <property type="project" value="TreeGrafter"/>
</dbReference>
<dbReference type="InterPro" id="IPR007243">
    <property type="entry name" value="Atg6/Beclin"/>
</dbReference>
<dbReference type="PANTHER" id="PTHR12768:SF4">
    <property type="entry name" value="BECLIN-1"/>
    <property type="match status" value="1"/>
</dbReference>
<protein>
    <recommendedName>
        <fullName evidence="8">Atg6 BARA domain-containing protein</fullName>
    </recommendedName>
</protein>
<dbReference type="EMBL" id="CANTFL010000320">
    <property type="protein sequence ID" value="CAI5720687.1"/>
    <property type="molecule type" value="Genomic_DNA"/>
</dbReference>
<evidence type="ECO:0008006" key="8">
    <source>
        <dbReference type="Google" id="ProtNLM"/>
    </source>
</evidence>
<dbReference type="GO" id="GO:0006995">
    <property type="term" value="P:cellular response to nitrogen starvation"/>
    <property type="evidence" value="ECO:0007669"/>
    <property type="project" value="TreeGrafter"/>
</dbReference>
<keyword evidence="7" id="KW-1185">Reference proteome</keyword>
<feature type="compositionally biased region" description="Basic and acidic residues" evidence="3">
    <location>
        <begin position="40"/>
        <end position="51"/>
    </location>
</feature>
<organism evidence="6 7">
    <name type="scientific">Hyaloperonospora brassicae</name>
    <name type="common">Brassica downy mildew</name>
    <name type="synonym">Peronospora brassicae</name>
    <dbReference type="NCBI Taxonomy" id="162125"/>
    <lineage>
        <taxon>Eukaryota</taxon>
        <taxon>Sar</taxon>
        <taxon>Stramenopiles</taxon>
        <taxon>Oomycota</taxon>
        <taxon>Peronosporomycetes</taxon>
        <taxon>Peronosporales</taxon>
        <taxon>Peronosporaceae</taxon>
        <taxon>Hyaloperonospora</taxon>
    </lineage>
</organism>
<reference evidence="6" key="1">
    <citation type="submission" date="2022-12" db="EMBL/GenBank/DDBJ databases">
        <authorList>
            <person name="Webb A."/>
        </authorList>
    </citation>
    <scope>NUCLEOTIDE SEQUENCE</scope>
    <source>
        <strain evidence="6">Hp1</strain>
    </source>
</reference>
<dbReference type="Proteomes" id="UP001162031">
    <property type="component" value="Unassembled WGS sequence"/>
</dbReference>
<dbReference type="GO" id="GO:0000045">
    <property type="term" value="P:autophagosome assembly"/>
    <property type="evidence" value="ECO:0007669"/>
    <property type="project" value="TreeGrafter"/>
</dbReference>
<dbReference type="GO" id="GO:0045324">
    <property type="term" value="P:late endosome to vacuole transport"/>
    <property type="evidence" value="ECO:0007669"/>
    <property type="project" value="TreeGrafter"/>
</dbReference>
<gene>
    <name evidence="6" type="ORF">HBR001_LOCUS2445</name>
</gene>
<name>A0AAV0TJ68_HYABA</name>
<dbReference type="GO" id="GO:0043548">
    <property type="term" value="F:phosphatidylinositol 3-kinase binding"/>
    <property type="evidence" value="ECO:0007669"/>
    <property type="project" value="TreeGrafter"/>
</dbReference>
<dbReference type="PANTHER" id="PTHR12768">
    <property type="entry name" value="BECLIN 1"/>
    <property type="match status" value="1"/>
</dbReference>